<dbReference type="InterPro" id="IPR002500">
    <property type="entry name" value="PAPS_reduct_dom"/>
</dbReference>
<dbReference type="AlphaFoldDB" id="A0A5J4RLU0"/>
<protein>
    <submittedName>
        <fullName evidence="2">Phosphoadenosine phosphosulfate reductase</fullName>
        <ecNumber evidence="2">1.8.4.8</ecNumber>
    </submittedName>
</protein>
<evidence type="ECO:0000259" key="1">
    <source>
        <dbReference type="PROSITE" id="PS51379"/>
    </source>
</evidence>
<dbReference type="PROSITE" id="PS51379">
    <property type="entry name" value="4FE4S_FER_2"/>
    <property type="match status" value="1"/>
</dbReference>
<sequence length="654" mass="75558">MFKITWDKENNGVLLTMRSTDETLNVPPRPVFFEELDLLGLNKFWKYPKSKEPLLWACDRRYFYKGELVLEAKGGNIYDDPQLIFTDSGKKLNLEPINLDKLCKKNETTMFLLEHEALEFINTIYRRYRPNAVQQTVNKTVDFQVLAETQEKKTKEKYAVIKEDCDSFDIMPLEEAEKQGKQIMLNTKIEMFIASFSGGKDSQVVLDLVSRVIPSNDFLVIYSDTGYEIPPSLEIYEQTKQYYKEQHPDLQFYLSKNHQDVLYYWDKMGSPSRMHRWCCGVMKTAPLYRLLKEIHGTGKQPNVLVFEGVRAEESNRRALYDRIGRGVKHNNVVNARPIFEWSATEIYLYLFMRQLPINEGYRNGLWRVGCSICPYSSDWSEHIVEKKYPDSINPFVSDILNKTSLLGLSKESAKRDYVKLGNWKMRSGGKTSNTENSRLDIISTTPDFKAVLTAPKESLLTWLNILGKIKISQEKNITKGELQYKKGIYHFTIQTDDDKQIIVFENIGDEILLQGHIKRVLYKATYCVHCEACEVECPTGALSVVPLVSVDTKKCIHCYKCLDFKERGCVMANSINISEGNMKNNNKMKTSGIDKYSTFGMKENWVSDFFNNSDDYFEGNNSLGTKMIPACLNWFREAEILNISDKKISKLVLC</sequence>
<dbReference type="PANTHER" id="PTHR43196:SF2">
    <property type="entry name" value="PHOSPHOADENOSINE PHOSPHOSULFATE REDUCTASE"/>
    <property type="match status" value="1"/>
</dbReference>
<organism evidence="2">
    <name type="scientific">termite gut metagenome</name>
    <dbReference type="NCBI Taxonomy" id="433724"/>
    <lineage>
        <taxon>unclassified sequences</taxon>
        <taxon>metagenomes</taxon>
        <taxon>organismal metagenomes</taxon>
    </lineage>
</organism>
<dbReference type="Gene3D" id="3.30.70.20">
    <property type="match status" value="1"/>
</dbReference>
<dbReference type="SUPFAM" id="SSF54862">
    <property type="entry name" value="4Fe-4S ferredoxins"/>
    <property type="match status" value="1"/>
</dbReference>
<dbReference type="EMBL" id="SNRY01001073">
    <property type="protein sequence ID" value="KAA6333771.1"/>
    <property type="molecule type" value="Genomic_DNA"/>
</dbReference>
<dbReference type="PANTHER" id="PTHR43196">
    <property type="entry name" value="SULFATE ADENYLYLTRANSFERASE SUBUNIT 2"/>
    <property type="match status" value="1"/>
</dbReference>
<dbReference type="InterPro" id="IPR017896">
    <property type="entry name" value="4Fe4S_Fe-S-bd"/>
</dbReference>
<dbReference type="Gene3D" id="3.40.50.620">
    <property type="entry name" value="HUPs"/>
    <property type="match status" value="1"/>
</dbReference>
<dbReference type="InterPro" id="IPR014729">
    <property type="entry name" value="Rossmann-like_a/b/a_fold"/>
</dbReference>
<dbReference type="InterPro" id="IPR050128">
    <property type="entry name" value="Sulfate_adenylyltrnsfr_sub2"/>
</dbReference>
<feature type="domain" description="4Fe-4S ferredoxin-type" evidence="1">
    <location>
        <begin position="518"/>
        <end position="547"/>
    </location>
</feature>
<accession>A0A5J4RLU0</accession>
<dbReference type="Pfam" id="PF00037">
    <property type="entry name" value="Fer4"/>
    <property type="match status" value="1"/>
</dbReference>
<dbReference type="SUPFAM" id="SSF52402">
    <property type="entry name" value="Adenine nucleotide alpha hydrolases-like"/>
    <property type="match status" value="1"/>
</dbReference>
<dbReference type="EC" id="1.8.4.8" evidence="2"/>
<keyword evidence="2" id="KW-0560">Oxidoreductase</keyword>
<reference evidence="2" key="1">
    <citation type="submission" date="2019-03" db="EMBL/GenBank/DDBJ databases">
        <title>Single cell metagenomics reveals metabolic interactions within the superorganism composed of flagellate Streblomastix strix and complex community of Bacteroidetes bacteria on its surface.</title>
        <authorList>
            <person name="Treitli S.C."/>
            <person name="Kolisko M."/>
            <person name="Husnik F."/>
            <person name="Keeling P."/>
            <person name="Hampl V."/>
        </authorList>
    </citation>
    <scope>NUCLEOTIDE SEQUENCE</scope>
    <source>
        <strain evidence="2">STM</strain>
    </source>
</reference>
<dbReference type="PROSITE" id="PS00198">
    <property type="entry name" value="4FE4S_FER_1"/>
    <property type="match status" value="1"/>
</dbReference>
<proteinExistence type="predicted"/>
<dbReference type="GO" id="GO:0004604">
    <property type="term" value="F:phosphoadenylyl-sulfate reductase (thioredoxin) activity"/>
    <property type="evidence" value="ECO:0007669"/>
    <property type="project" value="UniProtKB-EC"/>
</dbReference>
<dbReference type="Pfam" id="PF01507">
    <property type="entry name" value="PAPS_reduct"/>
    <property type="match status" value="1"/>
</dbReference>
<comment type="caution">
    <text evidence="2">The sequence shown here is derived from an EMBL/GenBank/DDBJ whole genome shotgun (WGS) entry which is preliminary data.</text>
</comment>
<name>A0A5J4RLU0_9ZZZZ</name>
<gene>
    <name evidence="2" type="ORF">EZS27_017849</name>
</gene>
<evidence type="ECO:0000313" key="2">
    <source>
        <dbReference type="EMBL" id="KAA6333771.1"/>
    </source>
</evidence>
<dbReference type="InterPro" id="IPR017900">
    <property type="entry name" value="4Fe4S_Fe_S_CS"/>
</dbReference>